<keyword evidence="5" id="KW-0804">Transcription</keyword>
<proteinExistence type="predicted"/>
<dbReference type="InterPro" id="IPR002197">
    <property type="entry name" value="HTH_Fis"/>
</dbReference>
<evidence type="ECO:0000256" key="2">
    <source>
        <dbReference type="ARBA" id="ARBA00023012"/>
    </source>
</evidence>
<dbReference type="PROSITE" id="PS50110">
    <property type="entry name" value="RESPONSE_REGULATORY"/>
    <property type="match status" value="1"/>
</dbReference>
<keyword evidence="3" id="KW-0805">Transcription regulation</keyword>
<evidence type="ECO:0000256" key="5">
    <source>
        <dbReference type="ARBA" id="ARBA00023163"/>
    </source>
</evidence>
<dbReference type="Pfam" id="PF02954">
    <property type="entry name" value="HTH_8"/>
    <property type="match status" value="1"/>
</dbReference>
<dbReference type="InterPro" id="IPR011006">
    <property type="entry name" value="CheY-like_superfamily"/>
</dbReference>
<dbReference type="PRINTS" id="PR01590">
    <property type="entry name" value="HTHFIS"/>
</dbReference>
<dbReference type="InterPro" id="IPR039420">
    <property type="entry name" value="WalR-like"/>
</dbReference>
<keyword evidence="1 6" id="KW-0597">Phosphoprotein</keyword>
<organism evidence="8 9">
    <name type="scientific">Archangium lansingense</name>
    <dbReference type="NCBI Taxonomy" id="2995310"/>
    <lineage>
        <taxon>Bacteria</taxon>
        <taxon>Pseudomonadati</taxon>
        <taxon>Myxococcota</taxon>
        <taxon>Myxococcia</taxon>
        <taxon>Myxococcales</taxon>
        <taxon>Cystobacterineae</taxon>
        <taxon>Archangiaceae</taxon>
        <taxon>Archangium</taxon>
    </lineage>
</organism>
<evidence type="ECO:0000256" key="4">
    <source>
        <dbReference type="ARBA" id="ARBA00023125"/>
    </source>
</evidence>
<evidence type="ECO:0000313" key="8">
    <source>
        <dbReference type="EMBL" id="MCY1082244.1"/>
    </source>
</evidence>
<evidence type="ECO:0000256" key="6">
    <source>
        <dbReference type="PROSITE-ProRule" id="PRU00169"/>
    </source>
</evidence>
<keyword evidence="4" id="KW-0238">DNA-binding</keyword>
<feature type="domain" description="Response regulatory" evidence="7">
    <location>
        <begin position="11"/>
        <end position="125"/>
    </location>
</feature>
<evidence type="ECO:0000259" key="7">
    <source>
        <dbReference type="PROSITE" id="PS50110"/>
    </source>
</evidence>
<dbReference type="EMBL" id="JAPNKA010000001">
    <property type="protein sequence ID" value="MCY1082244.1"/>
    <property type="molecule type" value="Genomic_DNA"/>
</dbReference>
<dbReference type="CDD" id="cd17563">
    <property type="entry name" value="REC_RegA-like"/>
    <property type="match status" value="1"/>
</dbReference>
<dbReference type="SUPFAM" id="SSF46689">
    <property type="entry name" value="Homeodomain-like"/>
    <property type="match status" value="1"/>
</dbReference>
<comment type="caution">
    <text evidence="8">The sequence shown here is derived from an EMBL/GenBank/DDBJ whole genome shotgun (WGS) entry which is preliminary data.</text>
</comment>
<evidence type="ECO:0000256" key="1">
    <source>
        <dbReference type="ARBA" id="ARBA00022553"/>
    </source>
</evidence>
<feature type="modified residue" description="4-aspartylphosphate" evidence="6">
    <location>
        <position position="60"/>
    </location>
</feature>
<reference evidence="8 9" key="1">
    <citation type="submission" date="2022-11" db="EMBL/GenBank/DDBJ databases">
        <title>Minimal conservation of predation-associated metabolite biosynthetic gene clusters underscores biosynthetic potential of Myxococcota including descriptions for ten novel species: Archangium lansinium sp. nov., Myxococcus landrumus sp. nov., Nannocystis bai.</title>
        <authorList>
            <person name="Ahearne A."/>
            <person name="Stevens C."/>
            <person name="Phillips K."/>
        </authorList>
    </citation>
    <scope>NUCLEOTIDE SEQUENCE [LARGE SCALE GENOMIC DNA]</scope>
    <source>
        <strain evidence="8 9">MIWBW</strain>
    </source>
</reference>
<name>A0ABT4AKM4_9BACT</name>
<dbReference type="PANTHER" id="PTHR48111:SF1">
    <property type="entry name" value="TWO-COMPONENT RESPONSE REGULATOR ORR33"/>
    <property type="match status" value="1"/>
</dbReference>
<dbReference type="Gene3D" id="3.40.50.2300">
    <property type="match status" value="1"/>
</dbReference>
<gene>
    <name evidence="8" type="ORF">OV287_48150</name>
</gene>
<dbReference type="Gene3D" id="1.10.10.60">
    <property type="entry name" value="Homeodomain-like"/>
    <property type="match status" value="1"/>
</dbReference>
<dbReference type="SMART" id="SM00448">
    <property type="entry name" value="REC"/>
    <property type="match status" value="1"/>
</dbReference>
<dbReference type="Pfam" id="PF00072">
    <property type="entry name" value="Response_reg"/>
    <property type="match status" value="1"/>
</dbReference>
<keyword evidence="9" id="KW-1185">Reference proteome</keyword>
<protein>
    <submittedName>
        <fullName evidence="8">Response regulator transcription factor</fullName>
    </submittedName>
</protein>
<dbReference type="RefSeq" id="WP_267540820.1">
    <property type="nucleotide sequence ID" value="NZ_JAPNKA010000001.1"/>
</dbReference>
<dbReference type="InterPro" id="IPR009057">
    <property type="entry name" value="Homeodomain-like_sf"/>
</dbReference>
<evidence type="ECO:0000256" key="3">
    <source>
        <dbReference type="ARBA" id="ARBA00023015"/>
    </source>
</evidence>
<dbReference type="SUPFAM" id="SSF52172">
    <property type="entry name" value="CheY-like"/>
    <property type="match status" value="1"/>
</dbReference>
<dbReference type="InterPro" id="IPR001789">
    <property type="entry name" value="Sig_transdc_resp-reg_receiver"/>
</dbReference>
<dbReference type="PANTHER" id="PTHR48111">
    <property type="entry name" value="REGULATOR OF RPOS"/>
    <property type="match status" value="1"/>
</dbReference>
<accession>A0ABT4AKM4</accession>
<evidence type="ECO:0000313" key="9">
    <source>
        <dbReference type="Proteomes" id="UP001207654"/>
    </source>
</evidence>
<sequence length="184" mass="20054">MTSPTPGHAPTLLLVDDEAVFRERLARAFRERGFEVSTAGSYDEALALATKESPELAVVDLRMPGRGGLELVRALHALDESTRIIVLTGYGSIATAVEAVKLGAFNYLPKPADVDDLLVAFSRGPGEPAQVTEDFQPPTLARAEWEHIQRVLADCGGNISEAARRLGLHRRSLQRKLQKYPPAQ</sequence>
<dbReference type="Proteomes" id="UP001207654">
    <property type="component" value="Unassembled WGS sequence"/>
</dbReference>
<keyword evidence="2" id="KW-0902">Two-component regulatory system</keyword>